<dbReference type="GO" id="GO:0003676">
    <property type="term" value="F:nucleic acid binding"/>
    <property type="evidence" value="ECO:0007669"/>
    <property type="project" value="InterPro"/>
</dbReference>
<proteinExistence type="predicted"/>
<feature type="non-terminal residue" evidence="2">
    <location>
        <position position="182"/>
    </location>
</feature>
<dbReference type="Gene3D" id="1.10.150.910">
    <property type="match status" value="1"/>
</dbReference>
<evidence type="ECO:0000313" key="3">
    <source>
        <dbReference type="Proteomes" id="UP001177023"/>
    </source>
</evidence>
<dbReference type="Gene3D" id="2.130.10.10">
    <property type="entry name" value="YVTN repeat-like/Quinoprotein amine dehydrogenase"/>
    <property type="match status" value="1"/>
</dbReference>
<dbReference type="Pfam" id="PF03178">
    <property type="entry name" value="CPSF_A"/>
    <property type="match status" value="1"/>
</dbReference>
<reference evidence="2" key="1">
    <citation type="submission" date="2023-06" db="EMBL/GenBank/DDBJ databases">
        <authorList>
            <person name="Delattre M."/>
        </authorList>
    </citation>
    <scope>NUCLEOTIDE SEQUENCE</scope>
    <source>
        <strain evidence="2">AF72</strain>
    </source>
</reference>
<evidence type="ECO:0000313" key="2">
    <source>
        <dbReference type="EMBL" id="CAJ0568560.1"/>
    </source>
</evidence>
<comment type="caution">
    <text evidence="2">The sequence shown here is derived from an EMBL/GenBank/DDBJ whole genome shotgun (WGS) entry which is preliminary data.</text>
</comment>
<gene>
    <name evidence="2" type="ORF">MSPICULIGERA_LOCUS7077</name>
</gene>
<dbReference type="InterPro" id="IPR015943">
    <property type="entry name" value="WD40/YVTN_repeat-like_dom_sf"/>
</dbReference>
<protein>
    <recommendedName>
        <fullName evidence="1">RSE1/DDB1/CPSF1 C-terminal domain-containing protein</fullName>
    </recommendedName>
</protein>
<sequence length="182" mass="20184">MMAIEIIDSDTFLGADTNFNIFTNERETNLNADQRCVESGSFYLGDLVNVFRTGSMVTRVVDGGLLSHSSTLYGTCDGAIGAVLTLAPELYRFAHDVQKAVAGQCRNAMRISHEVYRAFDKDQIVVPSKGFVDGDLVESLLDMPRETARKIVQDVLLPNQEEPVDQNAENVLKLVEELSRMH</sequence>
<dbReference type="GO" id="GO:0005634">
    <property type="term" value="C:nucleus"/>
    <property type="evidence" value="ECO:0007669"/>
    <property type="project" value="InterPro"/>
</dbReference>
<feature type="domain" description="RSE1/DDB1/CPSF1 C-terminal" evidence="1">
    <location>
        <begin position="1"/>
        <end position="141"/>
    </location>
</feature>
<name>A0AA36CIA5_9BILA</name>
<dbReference type="InterPro" id="IPR050358">
    <property type="entry name" value="RSE1/DDB1/CFT1"/>
</dbReference>
<dbReference type="Proteomes" id="UP001177023">
    <property type="component" value="Unassembled WGS sequence"/>
</dbReference>
<dbReference type="AlphaFoldDB" id="A0AA36CIA5"/>
<organism evidence="2 3">
    <name type="scientific">Mesorhabditis spiculigera</name>
    <dbReference type="NCBI Taxonomy" id="96644"/>
    <lineage>
        <taxon>Eukaryota</taxon>
        <taxon>Metazoa</taxon>
        <taxon>Ecdysozoa</taxon>
        <taxon>Nematoda</taxon>
        <taxon>Chromadorea</taxon>
        <taxon>Rhabditida</taxon>
        <taxon>Rhabditina</taxon>
        <taxon>Rhabditomorpha</taxon>
        <taxon>Rhabditoidea</taxon>
        <taxon>Rhabditidae</taxon>
        <taxon>Mesorhabditinae</taxon>
        <taxon>Mesorhabditis</taxon>
    </lineage>
</organism>
<evidence type="ECO:0000259" key="1">
    <source>
        <dbReference type="Pfam" id="PF03178"/>
    </source>
</evidence>
<keyword evidence="3" id="KW-1185">Reference proteome</keyword>
<dbReference type="InterPro" id="IPR004871">
    <property type="entry name" value="RSE1/DDB1/CPSF1_C"/>
</dbReference>
<dbReference type="EMBL" id="CATQJA010001768">
    <property type="protein sequence ID" value="CAJ0568560.1"/>
    <property type="molecule type" value="Genomic_DNA"/>
</dbReference>
<dbReference type="PANTHER" id="PTHR10644">
    <property type="entry name" value="DNA REPAIR/RNA PROCESSING CPSF FAMILY"/>
    <property type="match status" value="1"/>
</dbReference>
<accession>A0AA36CIA5</accession>